<dbReference type="PANTHER" id="PTHR33420">
    <property type="entry name" value="FIMBRIAL SUBUNIT ELFA-RELATED"/>
    <property type="match status" value="1"/>
</dbReference>
<dbReference type="InterPro" id="IPR036937">
    <property type="entry name" value="Adhesion_dom_fimbrial_sf"/>
</dbReference>
<proteinExistence type="predicted"/>
<feature type="domain" description="Fimbrial-type adhesion" evidence="2">
    <location>
        <begin position="30"/>
        <end position="175"/>
    </location>
</feature>
<dbReference type="RefSeq" id="WP_068872132.1">
    <property type="nucleotide sequence ID" value="NZ_CP094303.1"/>
</dbReference>
<keyword evidence="3" id="KW-0614">Plasmid</keyword>
<dbReference type="SUPFAM" id="SSF49401">
    <property type="entry name" value="Bacterial adhesins"/>
    <property type="match status" value="1"/>
</dbReference>
<evidence type="ECO:0000313" key="4">
    <source>
        <dbReference type="Proteomes" id="UP001238370"/>
    </source>
</evidence>
<dbReference type="Gene3D" id="2.60.40.1090">
    <property type="entry name" value="Fimbrial-type adhesion domain"/>
    <property type="match status" value="1"/>
</dbReference>
<organism evidence="3 4">
    <name type="scientific">Edwardsiella anguillarum</name>
    <dbReference type="NCBI Taxonomy" id="1821960"/>
    <lineage>
        <taxon>Bacteria</taxon>
        <taxon>Pseudomonadati</taxon>
        <taxon>Pseudomonadota</taxon>
        <taxon>Gammaproteobacteria</taxon>
        <taxon>Enterobacterales</taxon>
        <taxon>Hafniaceae</taxon>
        <taxon>Edwardsiella</taxon>
    </lineage>
</organism>
<dbReference type="InterPro" id="IPR005430">
    <property type="entry name" value="P_pili_tip_PapF"/>
</dbReference>
<keyword evidence="1" id="KW-0732">Signal</keyword>
<dbReference type="InterPro" id="IPR008966">
    <property type="entry name" value="Adhesion_dom_sf"/>
</dbReference>
<dbReference type="PRINTS" id="PR01613">
    <property type="entry name" value="FIMBRIALPAPF"/>
</dbReference>
<dbReference type="Proteomes" id="UP001238370">
    <property type="component" value="Plasmid unnamed7"/>
</dbReference>
<dbReference type="Pfam" id="PF00419">
    <property type="entry name" value="Fimbrial"/>
    <property type="match status" value="1"/>
</dbReference>
<name>A0ABY8SJU6_9GAMM</name>
<evidence type="ECO:0000256" key="1">
    <source>
        <dbReference type="SAM" id="SignalP"/>
    </source>
</evidence>
<accession>A0ABY8SJU6</accession>
<feature type="chain" id="PRO_5046723157" evidence="1">
    <location>
        <begin position="26"/>
        <end position="176"/>
    </location>
</feature>
<dbReference type="InterPro" id="IPR050263">
    <property type="entry name" value="Bact_Fimbrial_Adh_Pro"/>
</dbReference>
<reference evidence="3 4" key="1">
    <citation type="submission" date="2022-03" db="EMBL/GenBank/DDBJ databases">
        <title>Survey of Intraspecific Variation of Edwardsiella anguillarum Isolates from Non-Anguillid Fish Host Originating from Varied Geographic Locations.</title>
        <authorList>
            <person name="Armwood A.R."/>
            <person name="Woodyard E."/>
            <person name="Waldbieser G.C."/>
            <person name="Camus A.C."/>
            <person name="Divya D."/>
            <person name="Tekedar H."/>
            <person name="Soto E."/>
            <person name="Stein C."/>
            <person name="Ucko M."/>
            <person name="Ware C."/>
            <person name="Griffin M.J."/>
        </authorList>
    </citation>
    <scope>NUCLEOTIDE SEQUENCE [LARGE SCALE GENOMIC DNA]</scope>
    <source>
        <strain evidence="3 4">R18-35-2</strain>
        <plasmid evidence="3 4">unnamed7</plasmid>
    </source>
</reference>
<geneLocation type="plasmid" evidence="3 4">
    <name>unnamed7</name>
</geneLocation>
<dbReference type="EMBL" id="CP094303">
    <property type="protein sequence ID" value="WHP85925.1"/>
    <property type="molecule type" value="Genomic_DNA"/>
</dbReference>
<dbReference type="PANTHER" id="PTHR33420:SF26">
    <property type="entry name" value="FIMBRIAL SUBUNIT"/>
    <property type="match status" value="1"/>
</dbReference>
<evidence type="ECO:0000313" key="3">
    <source>
        <dbReference type="EMBL" id="WHP85925.1"/>
    </source>
</evidence>
<protein>
    <submittedName>
        <fullName evidence="3">Fimbrial protein</fullName>
    </submittedName>
</protein>
<dbReference type="InterPro" id="IPR000259">
    <property type="entry name" value="Adhesion_dom_fimbrial"/>
</dbReference>
<evidence type="ECO:0000259" key="2">
    <source>
        <dbReference type="Pfam" id="PF00419"/>
    </source>
</evidence>
<keyword evidence="4" id="KW-1185">Reference proteome</keyword>
<feature type="signal peptide" evidence="1">
    <location>
        <begin position="1"/>
        <end position="25"/>
    </location>
</feature>
<sequence length="176" mass="18902">MTKSKKISQYMFIGLVLLFSMQVSAIDVQINVTGTLQIPPCKINDNKVIEVDFDNISITDIENEKHQKKVSIPVNCSDSQGDAWIKVTGTKLSGNTNVLATSIPNFGIALYQGSGMTTKLNLGDGESNGQNTIGYPLTDGFSGKSFTFTAVPVKNGVDELSTGKFSASANMSISYF</sequence>
<gene>
    <name evidence="3" type="ORF">MQ095_20035</name>
</gene>